<sequence length="339" mass="36072">MMSSFVPGLQLSRDFYTEVVRPLVAGVPHSAALIGAGSEVLAFDTERSADHGWGPRVVLFTAAGVAQEVGEAVGRGLPEVFGGYPTVFGGGSGVVVADPGEWFAGRLGFDPVRGVGVLDWLSAPWQRLAEVTSGEVFHDGLGVLEPARAALRWYPADLWRYVLAVQWRRLAQEESFPGRCGEVGDDLGSAVVTAGLAREVMRLALLMRRRYPPYSKWLGSGFARLSGAAELGEALSRAVAAREWRERERHLGRAYERVAALYNRVGLAGPLEAPVRGLPGRPFQVIGAGRFADALAAAVTDPVVAALPPAGSVDQFAGSADVLTCPERCRAVTRAVLGL</sequence>
<evidence type="ECO:0000259" key="1">
    <source>
        <dbReference type="Pfam" id="PF13228"/>
    </source>
</evidence>
<dbReference type="Proteomes" id="UP000077701">
    <property type="component" value="Unassembled WGS sequence"/>
</dbReference>
<accession>A0A171DQ71</accession>
<protein>
    <submittedName>
        <fullName evidence="2">Tetratricopeptide repeat protein</fullName>
    </submittedName>
</protein>
<evidence type="ECO:0000313" key="3">
    <source>
        <dbReference type="Proteomes" id="UP000077701"/>
    </source>
</evidence>
<dbReference type="Pfam" id="PF13228">
    <property type="entry name" value="DUF4037"/>
    <property type="match status" value="1"/>
</dbReference>
<dbReference type="EMBL" id="BDCX01000023">
    <property type="protein sequence ID" value="GAT71205.1"/>
    <property type="molecule type" value="Genomic_DNA"/>
</dbReference>
<organism evidence="2 3">
    <name type="scientific">Planomonospora sphaerica</name>
    <dbReference type="NCBI Taxonomy" id="161355"/>
    <lineage>
        <taxon>Bacteria</taxon>
        <taxon>Bacillati</taxon>
        <taxon>Actinomycetota</taxon>
        <taxon>Actinomycetes</taxon>
        <taxon>Streptosporangiales</taxon>
        <taxon>Streptosporangiaceae</taxon>
        <taxon>Planomonospora</taxon>
    </lineage>
</organism>
<comment type="caution">
    <text evidence="2">The sequence shown here is derived from an EMBL/GenBank/DDBJ whole genome shotgun (WGS) entry which is preliminary data.</text>
</comment>
<feature type="domain" description="DUF4037" evidence="1">
    <location>
        <begin position="120"/>
        <end position="218"/>
    </location>
</feature>
<name>A0A171DQ71_9ACTN</name>
<keyword evidence="3" id="KW-1185">Reference proteome</keyword>
<evidence type="ECO:0000313" key="2">
    <source>
        <dbReference type="EMBL" id="GAT71205.1"/>
    </source>
</evidence>
<reference evidence="2 3" key="1">
    <citation type="journal article" date="2016" name="Genome Announc.">
        <title>Draft Genome Sequence of Planomonospora sphaerica JCM9374, a Rare Actinomycete.</title>
        <authorList>
            <person name="Dohra H."/>
            <person name="Suzuki T."/>
            <person name="Inoue Y."/>
            <person name="Kodani S."/>
        </authorList>
    </citation>
    <scope>NUCLEOTIDE SEQUENCE [LARGE SCALE GENOMIC DNA]</scope>
    <source>
        <strain evidence="2 3">JCM 9374</strain>
    </source>
</reference>
<dbReference type="InterPro" id="IPR025117">
    <property type="entry name" value="DUF4037"/>
</dbReference>
<dbReference type="STRING" id="161355.PS9374_06896"/>
<dbReference type="AlphaFoldDB" id="A0A171DQ71"/>
<reference evidence="3" key="2">
    <citation type="submission" date="2016-04" db="EMBL/GenBank/DDBJ databases">
        <title>Planomonospora sphaerica JCM9374 whole genome shotgun sequence.</title>
        <authorList>
            <person name="Suzuki T."/>
            <person name="Dohra H."/>
            <person name="Kodani S."/>
        </authorList>
    </citation>
    <scope>NUCLEOTIDE SEQUENCE [LARGE SCALE GENOMIC DNA]</scope>
    <source>
        <strain evidence="3">JCM 9374</strain>
    </source>
</reference>
<proteinExistence type="predicted"/>
<gene>
    <name evidence="2" type="ORF">PS9374_06896</name>
</gene>